<proteinExistence type="predicted"/>
<keyword evidence="2" id="KW-1133">Transmembrane helix</keyword>
<feature type="transmembrane region" description="Helical" evidence="2">
    <location>
        <begin position="221"/>
        <end position="239"/>
    </location>
</feature>
<dbReference type="Gene3D" id="1.10.1760.20">
    <property type="match status" value="1"/>
</dbReference>
<dbReference type="EMBL" id="BMJY01000002">
    <property type="protein sequence ID" value="GGH37740.1"/>
    <property type="molecule type" value="Genomic_DNA"/>
</dbReference>
<reference evidence="3" key="2">
    <citation type="submission" date="2020-09" db="EMBL/GenBank/DDBJ databases">
        <authorList>
            <person name="Sun Q."/>
            <person name="Zhou Y."/>
        </authorList>
    </citation>
    <scope>NUCLEOTIDE SEQUENCE</scope>
    <source>
        <strain evidence="3">CGMCC 1.15794</strain>
    </source>
</reference>
<keyword evidence="2" id="KW-0472">Membrane</keyword>
<comment type="caution">
    <text evidence="3">The sequence shown here is derived from an EMBL/GenBank/DDBJ whole genome shotgun (WGS) entry which is preliminary data.</text>
</comment>
<evidence type="ECO:0000313" key="3">
    <source>
        <dbReference type="EMBL" id="GGH37740.1"/>
    </source>
</evidence>
<feature type="transmembrane region" description="Helical" evidence="2">
    <location>
        <begin position="246"/>
        <end position="275"/>
    </location>
</feature>
<feature type="compositionally biased region" description="Low complexity" evidence="1">
    <location>
        <begin position="110"/>
        <end position="121"/>
    </location>
</feature>
<evidence type="ECO:0000313" key="4">
    <source>
        <dbReference type="Proteomes" id="UP000657592"/>
    </source>
</evidence>
<keyword evidence="2" id="KW-0812">Transmembrane</keyword>
<organism evidence="3 4">
    <name type="scientific">Microbacterium album</name>
    <dbReference type="NCBI Taxonomy" id="2053191"/>
    <lineage>
        <taxon>Bacteria</taxon>
        <taxon>Bacillati</taxon>
        <taxon>Actinomycetota</taxon>
        <taxon>Actinomycetes</taxon>
        <taxon>Micrococcales</taxon>
        <taxon>Microbacteriaceae</taxon>
        <taxon>Microbacterium</taxon>
    </lineage>
</organism>
<feature type="transmembrane region" description="Helical" evidence="2">
    <location>
        <begin position="152"/>
        <end position="171"/>
    </location>
</feature>
<keyword evidence="4" id="KW-1185">Reference proteome</keyword>
<evidence type="ECO:0000256" key="1">
    <source>
        <dbReference type="SAM" id="MobiDB-lite"/>
    </source>
</evidence>
<dbReference type="RefSeq" id="WP_188754944.1">
    <property type="nucleotide sequence ID" value="NZ_BMJY01000002.1"/>
</dbReference>
<evidence type="ECO:0000256" key="2">
    <source>
        <dbReference type="SAM" id="Phobius"/>
    </source>
</evidence>
<reference evidence="3" key="1">
    <citation type="journal article" date="2014" name="Int. J. Syst. Evol. Microbiol.">
        <title>Complete genome sequence of Corynebacterium casei LMG S-19264T (=DSM 44701T), isolated from a smear-ripened cheese.</title>
        <authorList>
            <consortium name="US DOE Joint Genome Institute (JGI-PGF)"/>
            <person name="Walter F."/>
            <person name="Albersmeier A."/>
            <person name="Kalinowski J."/>
            <person name="Ruckert C."/>
        </authorList>
    </citation>
    <scope>NUCLEOTIDE SEQUENCE</scope>
    <source>
        <strain evidence="3">CGMCC 1.15794</strain>
    </source>
</reference>
<protein>
    <recommendedName>
        <fullName evidence="5">ECF transporter S component</fullName>
    </recommendedName>
</protein>
<sequence>MTSVPEQASLTPSPLDAVALDLQLLRVEAGAVSYAELAARIAARREAEGTSPGAARVARSTVFDAFQTGRQRINAELVREIVLALGVSPEEAEQWRQRCLDARRAPIVSAAPGAGPVAEPARPAPGDRETEPSGPSTADSASPSAFGPSERMLRTALIVSVIVGCVGLNLFGGTVIVRLQLPLFLDMVGTATAAFALGPWWGSVVGLATNLFGAITSTPETVVFALVNVAGAVVWGYGIRRFARTIASFLVLTVAVALACSIVAVPLNVVLYGGAYPGHATEALLAALNVHGSPVLAAFVANAAISFLDKVTAGFAALALARLLTPLRLRGEVPEEIPALLRPRDPA</sequence>
<feature type="region of interest" description="Disordered" evidence="1">
    <location>
        <begin position="110"/>
        <end position="146"/>
    </location>
</feature>
<dbReference type="Proteomes" id="UP000657592">
    <property type="component" value="Unassembled WGS sequence"/>
</dbReference>
<evidence type="ECO:0008006" key="5">
    <source>
        <dbReference type="Google" id="ProtNLM"/>
    </source>
</evidence>
<dbReference type="AlphaFoldDB" id="A0A917IEB6"/>
<name>A0A917IEB6_9MICO</name>
<feature type="compositionally biased region" description="Polar residues" evidence="1">
    <location>
        <begin position="133"/>
        <end position="143"/>
    </location>
</feature>
<gene>
    <name evidence="3" type="ORF">GCM10010921_07880</name>
</gene>
<accession>A0A917IEB6</accession>